<gene>
    <name evidence="2" type="ORF">GCM10010171_35220</name>
</gene>
<proteinExistence type="predicted"/>
<organism evidence="2 3">
    <name type="scientific">Actinokineospora fastidiosa</name>
    <dbReference type="NCBI Taxonomy" id="1816"/>
    <lineage>
        <taxon>Bacteria</taxon>
        <taxon>Bacillati</taxon>
        <taxon>Actinomycetota</taxon>
        <taxon>Actinomycetes</taxon>
        <taxon>Pseudonocardiales</taxon>
        <taxon>Pseudonocardiaceae</taxon>
        <taxon>Actinokineospora</taxon>
    </lineage>
</organism>
<dbReference type="InterPro" id="IPR032710">
    <property type="entry name" value="NTF2-like_dom_sf"/>
</dbReference>
<accession>A0A918GHC2</accession>
<dbReference type="Proteomes" id="UP000660680">
    <property type="component" value="Unassembled WGS sequence"/>
</dbReference>
<dbReference type="AlphaFoldDB" id="A0A918GHC2"/>
<dbReference type="EMBL" id="BMRB01000002">
    <property type="protein sequence ID" value="GGS37298.1"/>
    <property type="molecule type" value="Genomic_DNA"/>
</dbReference>
<reference evidence="2" key="2">
    <citation type="submission" date="2020-09" db="EMBL/GenBank/DDBJ databases">
        <authorList>
            <person name="Sun Q."/>
            <person name="Ohkuma M."/>
        </authorList>
    </citation>
    <scope>NUCLEOTIDE SEQUENCE</scope>
    <source>
        <strain evidence="2">JCM 3276</strain>
    </source>
</reference>
<evidence type="ECO:0000313" key="2">
    <source>
        <dbReference type="EMBL" id="GGS37298.1"/>
    </source>
</evidence>
<feature type="domain" description="SnoaL-like" evidence="1">
    <location>
        <begin position="15"/>
        <end position="122"/>
    </location>
</feature>
<dbReference type="Pfam" id="PF12680">
    <property type="entry name" value="SnoaL_2"/>
    <property type="match status" value="1"/>
</dbReference>
<protein>
    <recommendedName>
        <fullName evidence="1">SnoaL-like domain-containing protein</fullName>
    </recommendedName>
</protein>
<dbReference type="RefSeq" id="WP_189211452.1">
    <property type="nucleotide sequence ID" value="NZ_BMRB01000002.1"/>
</dbReference>
<dbReference type="SUPFAM" id="SSF54427">
    <property type="entry name" value="NTF2-like"/>
    <property type="match status" value="1"/>
</dbReference>
<dbReference type="PANTHER" id="PTHR41252:SF1">
    <property type="entry name" value="BLR2505 PROTEIN"/>
    <property type="match status" value="1"/>
</dbReference>
<dbReference type="Gene3D" id="3.10.450.50">
    <property type="match status" value="1"/>
</dbReference>
<evidence type="ECO:0000313" key="3">
    <source>
        <dbReference type="Proteomes" id="UP000660680"/>
    </source>
</evidence>
<dbReference type="InterPro" id="IPR037401">
    <property type="entry name" value="SnoaL-like"/>
</dbReference>
<evidence type="ECO:0000259" key="1">
    <source>
        <dbReference type="Pfam" id="PF12680"/>
    </source>
</evidence>
<sequence>MSTPTTIRDTATTISEFFTRFGAGDRPGMVDLFAPDADFSVPGAPTVPWTGERTTTAAIDEFLRIALEDIATEKFDIDQIIVLGQDGVVLGAFAHRVTATGKVFASRFALHIRVSDGLITRYHMFEDSYRAALAWES</sequence>
<keyword evidence="3" id="KW-1185">Reference proteome</keyword>
<comment type="caution">
    <text evidence="2">The sequence shown here is derived from an EMBL/GenBank/DDBJ whole genome shotgun (WGS) entry which is preliminary data.</text>
</comment>
<dbReference type="PANTHER" id="PTHR41252">
    <property type="entry name" value="BLR2505 PROTEIN"/>
    <property type="match status" value="1"/>
</dbReference>
<reference evidence="2" key="1">
    <citation type="journal article" date="2014" name="Int. J. Syst. Evol. Microbiol.">
        <title>Complete genome sequence of Corynebacterium casei LMG S-19264T (=DSM 44701T), isolated from a smear-ripened cheese.</title>
        <authorList>
            <consortium name="US DOE Joint Genome Institute (JGI-PGF)"/>
            <person name="Walter F."/>
            <person name="Albersmeier A."/>
            <person name="Kalinowski J."/>
            <person name="Ruckert C."/>
        </authorList>
    </citation>
    <scope>NUCLEOTIDE SEQUENCE</scope>
    <source>
        <strain evidence="2">JCM 3276</strain>
    </source>
</reference>
<name>A0A918GHC2_9PSEU</name>